<evidence type="ECO:0000313" key="1">
    <source>
        <dbReference type="EMBL" id="CAF1915045.1"/>
    </source>
</evidence>
<protein>
    <submittedName>
        <fullName evidence="1">Uncharacterized protein</fullName>
    </submittedName>
</protein>
<dbReference type="PANTHER" id="PTHR42921:SF1">
    <property type="entry name" value="ACETOACETYL-COA SYNTHETASE"/>
    <property type="match status" value="1"/>
</dbReference>
<comment type="caution">
    <text evidence="1">The sequence shown here is derived from an EMBL/GenBank/DDBJ whole genome shotgun (WGS) entry which is preliminary data.</text>
</comment>
<dbReference type="EMBL" id="CAJNRE010000072">
    <property type="protein sequence ID" value="CAF1915045.1"/>
    <property type="molecule type" value="Genomic_DNA"/>
</dbReference>
<name>A0A816K7N9_9BILA</name>
<dbReference type="AlphaFoldDB" id="A0A816K7N9"/>
<organism evidence="1 2">
    <name type="scientific">Rotaria magnacalcarata</name>
    <dbReference type="NCBI Taxonomy" id="392030"/>
    <lineage>
        <taxon>Eukaryota</taxon>
        <taxon>Metazoa</taxon>
        <taxon>Spiralia</taxon>
        <taxon>Gnathifera</taxon>
        <taxon>Rotifera</taxon>
        <taxon>Eurotatoria</taxon>
        <taxon>Bdelloidea</taxon>
        <taxon>Philodinida</taxon>
        <taxon>Philodinidae</taxon>
        <taxon>Rotaria</taxon>
    </lineage>
</organism>
<sequence length="132" mass="15097">MLIPQTLLTLKQAAPFQMNLFNPELTMAMSGLYKHCAFEKKALFLTYLATNADSPDKSLVDRIKAAIRQQLSARHVPELILQVPDIPYTINMKKVEVPVRRIIEGKQIHATGSLVNPECLEYYRNISELNKW</sequence>
<dbReference type="GO" id="GO:0030729">
    <property type="term" value="F:acetoacetate-CoA ligase activity"/>
    <property type="evidence" value="ECO:0007669"/>
    <property type="project" value="TreeGrafter"/>
</dbReference>
<dbReference type="Proteomes" id="UP000663824">
    <property type="component" value="Unassembled WGS sequence"/>
</dbReference>
<gene>
    <name evidence="1" type="ORF">MBJ925_LOCUS1124</name>
</gene>
<proteinExistence type="predicted"/>
<dbReference type="InterPro" id="IPR045851">
    <property type="entry name" value="AMP-bd_C_sf"/>
</dbReference>
<reference evidence="1" key="1">
    <citation type="submission" date="2021-02" db="EMBL/GenBank/DDBJ databases">
        <authorList>
            <person name="Nowell W R."/>
        </authorList>
    </citation>
    <scope>NUCLEOTIDE SEQUENCE</scope>
</reference>
<accession>A0A816K7N9</accession>
<dbReference type="PANTHER" id="PTHR42921">
    <property type="entry name" value="ACETOACETYL-COA SYNTHETASE"/>
    <property type="match status" value="1"/>
</dbReference>
<dbReference type="Gene3D" id="3.30.300.30">
    <property type="match status" value="1"/>
</dbReference>
<dbReference type="SUPFAM" id="SSF56801">
    <property type="entry name" value="Acetyl-CoA synthetase-like"/>
    <property type="match status" value="1"/>
</dbReference>
<evidence type="ECO:0000313" key="2">
    <source>
        <dbReference type="Proteomes" id="UP000663824"/>
    </source>
</evidence>